<evidence type="ECO:0000313" key="4">
    <source>
        <dbReference type="Proteomes" id="UP001230156"/>
    </source>
</evidence>
<dbReference type="InterPro" id="IPR014710">
    <property type="entry name" value="RmlC-like_jellyroll"/>
</dbReference>
<accession>A0ABU0YNR3</accession>
<dbReference type="InterPro" id="IPR013096">
    <property type="entry name" value="Cupin_2"/>
</dbReference>
<name>A0ABU0YNR3_9PROT</name>
<protein>
    <submittedName>
        <fullName evidence="3">Cupin domain-containing protein</fullName>
    </submittedName>
</protein>
<feature type="signal peptide" evidence="1">
    <location>
        <begin position="1"/>
        <end position="26"/>
    </location>
</feature>
<dbReference type="Pfam" id="PF07883">
    <property type="entry name" value="Cupin_2"/>
    <property type="match status" value="1"/>
</dbReference>
<keyword evidence="4" id="KW-1185">Reference proteome</keyword>
<dbReference type="EMBL" id="JAUYVI010000004">
    <property type="protein sequence ID" value="MDQ7248636.1"/>
    <property type="molecule type" value="Genomic_DNA"/>
</dbReference>
<reference evidence="4" key="1">
    <citation type="submission" date="2023-08" db="EMBL/GenBank/DDBJ databases">
        <title>Rhodospirillaceae gen. nov., a novel taxon isolated from the Yangtze River Yuezi River estuary sludge.</title>
        <authorList>
            <person name="Ruan L."/>
        </authorList>
    </citation>
    <scope>NUCLEOTIDE SEQUENCE [LARGE SCALE GENOMIC DNA]</scope>
    <source>
        <strain evidence="4">R-7</strain>
    </source>
</reference>
<feature type="chain" id="PRO_5045134662" evidence="1">
    <location>
        <begin position="27"/>
        <end position="139"/>
    </location>
</feature>
<dbReference type="Gene3D" id="2.60.120.10">
    <property type="entry name" value="Jelly Rolls"/>
    <property type="match status" value="1"/>
</dbReference>
<evidence type="ECO:0000256" key="1">
    <source>
        <dbReference type="SAM" id="SignalP"/>
    </source>
</evidence>
<proteinExistence type="predicted"/>
<dbReference type="PANTHER" id="PTHR38599:SF1">
    <property type="entry name" value="CUPIN DOMAIN PROTEIN (AFU_ORTHOLOGUE AFUA_3G13620)"/>
    <property type="match status" value="1"/>
</dbReference>
<dbReference type="InterPro" id="IPR011051">
    <property type="entry name" value="RmlC_Cupin_sf"/>
</dbReference>
<evidence type="ECO:0000313" key="3">
    <source>
        <dbReference type="EMBL" id="MDQ7248636.1"/>
    </source>
</evidence>
<dbReference type="SUPFAM" id="SSF51182">
    <property type="entry name" value="RmlC-like cupins"/>
    <property type="match status" value="1"/>
</dbReference>
<evidence type="ECO:0000259" key="2">
    <source>
        <dbReference type="Pfam" id="PF07883"/>
    </source>
</evidence>
<dbReference type="PANTHER" id="PTHR38599">
    <property type="entry name" value="CUPIN DOMAIN PROTEIN (AFU_ORTHOLOGUE AFUA_3G13620)"/>
    <property type="match status" value="1"/>
</dbReference>
<organism evidence="3 4">
    <name type="scientific">Dongia sedimenti</name>
    <dbReference type="NCBI Taxonomy" id="3064282"/>
    <lineage>
        <taxon>Bacteria</taxon>
        <taxon>Pseudomonadati</taxon>
        <taxon>Pseudomonadota</taxon>
        <taxon>Alphaproteobacteria</taxon>
        <taxon>Rhodospirillales</taxon>
        <taxon>Dongiaceae</taxon>
        <taxon>Dongia</taxon>
    </lineage>
</organism>
<comment type="caution">
    <text evidence="3">The sequence shown here is derived from an EMBL/GenBank/DDBJ whole genome shotgun (WGS) entry which is preliminary data.</text>
</comment>
<dbReference type="RefSeq" id="WP_379956112.1">
    <property type="nucleotide sequence ID" value="NZ_JAUYVI010000004.1"/>
</dbReference>
<sequence>MVRKSHTIAALALGAAALFAGFGAGANSDADVKQVFSQALPNVPGKVLSAVVVNYAPGGKSGAHHHAGSVFAYVLSGAIRSQVSTDGPAKVYQAGESFFEPPGSSHLVSENASATEPASLIAVFVADDGATLTLPGAAK</sequence>
<keyword evidence="1" id="KW-0732">Signal</keyword>
<dbReference type="Proteomes" id="UP001230156">
    <property type="component" value="Unassembled WGS sequence"/>
</dbReference>
<dbReference type="CDD" id="cd02234">
    <property type="entry name" value="cupin_BLR7677-like"/>
    <property type="match status" value="1"/>
</dbReference>
<feature type="domain" description="Cupin type-2" evidence="2">
    <location>
        <begin position="52"/>
        <end position="124"/>
    </location>
</feature>
<gene>
    <name evidence="3" type="ORF">Q8A70_13200</name>
</gene>